<dbReference type="EMBL" id="NJGJ01000001">
    <property type="protein sequence ID" value="PGH25930.1"/>
    <property type="molecule type" value="Genomic_DNA"/>
</dbReference>
<feature type="transmembrane region" description="Helical" evidence="1">
    <location>
        <begin position="56"/>
        <end position="74"/>
    </location>
</feature>
<keyword evidence="1" id="KW-0472">Membrane</keyword>
<evidence type="ECO:0000313" key="2">
    <source>
        <dbReference type="EMBL" id="PGH25930.1"/>
    </source>
</evidence>
<dbReference type="Proteomes" id="UP000226179">
    <property type="component" value="Unassembled WGS sequence"/>
</dbReference>
<protein>
    <submittedName>
        <fullName evidence="2">Uncharacterized protein</fullName>
    </submittedName>
</protein>
<proteinExistence type="predicted"/>
<comment type="caution">
    <text evidence="2">The sequence shown here is derived from an EMBL/GenBank/DDBJ whole genome shotgun (WGS) entry which is preliminary data.</text>
</comment>
<accession>A0A2B7YXP4</accession>
<sequence length="76" mass="8955">MDNLSFSVIIFLILILFFLYNILTNIKKVVDSIKFIFLLLIEATTFSKSDTLSDKTNKLLCWIILQVMIIIWYYKG</sequence>
<name>A0A2B7YXP4_9FUSO</name>
<dbReference type="AlphaFoldDB" id="A0A2B7YXP4"/>
<keyword evidence="1" id="KW-1133">Transmembrane helix</keyword>
<gene>
    <name evidence="2" type="ORF">RN90_11600</name>
</gene>
<dbReference type="RefSeq" id="WP_016340094.1">
    <property type="nucleotide sequence ID" value="NZ_CP056015.1"/>
</dbReference>
<evidence type="ECO:0000313" key="3">
    <source>
        <dbReference type="Proteomes" id="UP000226179"/>
    </source>
</evidence>
<organism evidence="2 3">
    <name type="scientific">Fusobacterium animalis</name>
    <dbReference type="NCBI Taxonomy" id="76859"/>
    <lineage>
        <taxon>Bacteria</taxon>
        <taxon>Fusobacteriati</taxon>
        <taxon>Fusobacteriota</taxon>
        <taxon>Fusobacteriia</taxon>
        <taxon>Fusobacteriales</taxon>
        <taxon>Fusobacteriaceae</taxon>
        <taxon>Fusobacterium</taxon>
    </lineage>
</organism>
<reference evidence="2 3" key="1">
    <citation type="submission" date="2017-06" db="EMBL/GenBank/DDBJ databases">
        <title>Draft genome sequence of Fusobacterium nucleatum subsp. animalis KCOM 1280 (=ChDC F318).</title>
        <authorList>
            <person name="Kook J.-K."/>
            <person name="Park S.-N."/>
            <person name="Lim Y.K."/>
            <person name="Roh H."/>
        </authorList>
    </citation>
    <scope>NUCLEOTIDE SEQUENCE [LARGE SCALE GENOMIC DNA]</scope>
    <source>
        <strain evidence="3">KCOM 1280 ( ChDC F318)</strain>
    </source>
</reference>
<feature type="transmembrane region" description="Helical" evidence="1">
    <location>
        <begin position="6"/>
        <end position="23"/>
    </location>
</feature>
<evidence type="ECO:0000256" key="1">
    <source>
        <dbReference type="SAM" id="Phobius"/>
    </source>
</evidence>
<keyword evidence="1" id="KW-0812">Transmembrane</keyword>